<evidence type="ECO:0000313" key="2">
    <source>
        <dbReference type="Proteomes" id="UP000447355"/>
    </source>
</evidence>
<protein>
    <submittedName>
        <fullName evidence="1">Uncharacterized protein</fullName>
    </submittedName>
</protein>
<name>A0A845GQE9_9BURK</name>
<accession>A0A845GQE9</accession>
<dbReference type="RefSeq" id="WP_175048192.1">
    <property type="nucleotide sequence ID" value="NZ_WWCX01000053.1"/>
</dbReference>
<comment type="caution">
    <text evidence="1">The sequence shown here is derived from an EMBL/GenBank/DDBJ whole genome shotgun (WGS) entry which is preliminary data.</text>
</comment>
<proteinExistence type="predicted"/>
<dbReference type="Proteomes" id="UP000447355">
    <property type="component" value="Unassembled WGS sequence"/>
</dbReference>
<sequence length="128" mass="14723">MRDRADRPHDEAMAELFRDDPEFAAYALCDVLADGDERDLTLLLPQLEEAFSAVWSRVPDLSSRLRKFCSSSDQLRWTPGMADGWYCVPAENGFNVYHQARGLQERFIQFSSEKDAMLFVLKAAFPKR</sequence>
<dbReference type="AlphaFoldDB" id="A0A845GQE9"/>
<gene>
    <name evidence="1" type="ORF">GTP90_23175</name>
</gene>
<reference evidence="1" key="1">
    <citation type="submission" date="2019-12" db="EMBL/GenBank/DDBJ databases">
        <title>Novel species isolated from a subtropical stream in China.</title>
        <authorList>
            <person name="Lu H."/>
        </authorList>
    </citation>
    <scope>NUCLEOTIDE SEQUENCE [LARGE SCALE GENOMIC DNA]</scope>
    <source>
        <strain evidence="1">FT81W</strain>
    </source>
</reference>
<organism evidence="1 2">
    <name type="scientific">Duganella vulcania</name>
    <dbReference type="NCBI Taxonomy" id="2692166"/>
    <lineage>
        <taxon>Bacteria</taxon>
        <taxon>Pseudomonadati</taxon>
        <taxon>Pseudomonadota</taxon>
        <taxon>Betaproteobacteria</taxon>
        <taxon>Burkholderiales</taxon>
        <taxon>Oxalobacteraceae</taxon>
        <taxon>Telluria group</taxon>
        <taxon>Duganella</taxon>
    </lineage>
</organism>
<dbReference type="EMBL" id="WWCX01000053">
    <property type="protein sequence ID" value="MYM96763.1"/>
    <property type="molecule type" value="Genomic_DNA"/>
</dbReference>
<evidence type="ECO:0000313" key="1">
    <source>
        <dbReference type="EMBL" id="MYM96763.1"/>
    </source>
</evidence>